<name>A0AAE9JJC5_CAEBR</name>
<sequence length="616" mass="71367">MGRRDSDKLTVKERGNEERIRKLEEENQRLRAQLAAYQQRDKSSEDENSPELGGETKEQAGTSEPLENKPQTDCSGSLELGPQAGHLDHFELVRPYKQADISGAIILSSQTYDLSAIKDELTSVEKVENTEMELMKYPDQKNPSDVCIPERDLMKFQEILEKFCNDIISHCKRRFQSLDFSEIDGSLAFFLSHYLQIEWDVLRFQMRTAMEKLNKQDLGLENAIRPQNLFPLKHKDQSIVDEYSEKLKNINDFVGDEFNKTGQDGQNHENGRLVEEFTLRNLKLELLMLEANKTFSEVSDNRPWKSVDWCLRELFQQELNRCYGIQDSDELVKHIEDIKNPDFRITEMAINERRDSSEKELLIADIEQARKKYLECEPIIQAIKQFLAKKQGEILEKQEQDVKNSYKELHPILEEIQRKRENISEDDQFDASFKHLIASLESSEYSVSEVVEKKEHLILLSNKVCRKLNGIKLQLDCVIGLVPKAIRLEIFQNLLGAFGDLQETLAGILNNFKRENNESVLVEGMIKWAANTGTVISFLTETILNLPGYGIEEEQLGPIDDLLNRSIDVYSPELFFNFVRVIGKTEETIDYKEKIEDHQRNLGILIDEIRSMTEYK</sequence>
<proteinExistence type="predicted"/>
<dbReference type="Proteomes" id="UP000829354">
    <property type="component" value="Chromosome V"/>
</dbReference>
<evidence type="ECO:0000313" key="2">
    <source>
        <dbReference type="EMBL" id="UMM32548.1"/>
    </source>
</evidence>
<feature type="region of interest" description="Disordered" evidence="1">
    <location>
        <begin position="1"/>
        <end position="81"/>
    </location>
</feature>
<protein>
    <submittedName>
        <fullName evidence="2">Uncharacterized protein</fullName>
    </submittedName>
</protein>
<gene>
    <name evidence="2" type="ORF">L5515_006296</name>
</gene>
<dbReference type="AlphaFoldDB" id="A0AAE9JJC5"/>
<evidence type="ECO:0000313" key="3">
    <source>
        <dbReference type="Proteomes" id="UP000829354"/>
    </source>
</evidence>
<feature type="compositionally biased region" description="Basic and acidic residues" evidence="1">
    <location>
        <begin position="1"/>
        <end position="29"/>
    </location>
</feature>
<accession>A0AAE9JJC5</accession>
<organism evidence="2 3">
    <name type="scientific">Caenorhabditis briggsae</name>
    <dbReference type="NCBI Taxonomy" id="6238"/>
    <lineage>
        <taxon>Eukaryota</taxon>
        <taxon>Metazoa</taxon>
        <taxon>Ecdysozoa</taxon>
        <taxon>Nematoda</taxon>
        <taxon>Chromadorea</taxon>
        <taxon>Rhabditida</taxon>
        <taxon>Rhabditina</taxon>
        <taxon>Rhabditomorpha</taxon>
        <taxon>Rhabditoidea</taxon>
        <taxon>Rhabditidae</taxon>
        <taxon>Peloderinae</taxon>
        <taxon>Caenorhabditis</taxon>
    </lineage>
</organism>
<evidence type="ECO:0000256" key="1">
    <source>
        <dbReference type="SAM" id="MobiDB-lite"/>
    </source>
</evidence>
<reference evidence="2 3" key="1">
    <citation type="submission" date="2022-04" db="EMBL/GenBank/DDBJ databases">
        <title>Chromosome-level reference genomes for two strains of Caenorhabditis briggsae: an improved platform for comparative genomics.</title>
        <authorList>
            <person name="Stevens L."/>
            <person name="Andersen E."/>
        </authorList>
    </citation>
    <scope>NUCLEOTIDE SEQUENCE [LARGE SCALE GENOMIC DNA]</scope>
    <source>
        <strain evidence="2">VX34</strain>
        <tissue evidence="2">Whole-organism</tissue>
    </source>
</reference>
<dbReference type="EMBL" id="CP092624">
    <property type="protein sequence ID" value="UMM32548.1"/>
    <property type="molecule type" value="Genomic_DNA"/>
</dbReference>
<keyword evidence="3" id="KW-1185">Reference proteome</keyword>